<protein>
    <recommendedName>
        <fullName evidence="4">Phage protein</fullName>
    </recommendedName>
</protein>
<organism evidence="2 3">
    <name type="scientific">Acetobacter malorum DSM 14337</name>
    <dbReference type="NCBI Taxonomy" id="1307910"/>
    <lineage>
        <taxon>Bacteria</taxon>
        <taxon>Pseudomonadati</taxon>
        <taxon>Pseudomonadota</taxon>
        <taxon>Alphaproteobacteria</taxon>
        <taxon>Acetobacterales</taxon>
        <taxon>Acetobacteraceae</taxon>
        <taxon>Acetobacter</taxon>
    </lineage>
</organism>
<evidence type="ECO:0000313" key="2">
    <source>
        <dbReference type="EMBL" id="GBQ85001.1"/>
    </source>
</evidence>
<name>A0ABQ0PYT9_9PROT</name>
<gene>
    <name evidence="2" type="ORF">AA14337_2968</name>
</gene>
<dbReference type="Proteomes" id="UP001065047">
    <property type="component" value="Unassembled WGS sequence"/>
</dbReference>
<proteinExistence type="predicted"/>
<keyword evidence="3" id="KW-1185">Reference proteome</keyword>
<evidence type="ECO:0008006" key="4">
    <source>
        <dbReference type="Google" id="ProtNLM"/>
    </source>
</evidence>
<comment type="caution">
    <text evidence="2">The sequence shown here is derived from an EMBL/GenBank/DDBJ whole genome shotgun (WGS) entry which is preliminary data.</text>
</comment>
<evidence type="ECO:0000313" key="3">
    <source>
        <dbReference type="Proteomes" id="UP001065047"/>
    </source>
</evidence>
<sequence>MTSTTVLSSSFRGVTIPGKMMTLRRLPSGMPVPKFATWKDGVPDLAVMNPEYFRRALTGRLCWICGNKLGRFAAFVGGPKSAASGHYTEAPCHKECAEFAAQVCPYIVTGKNMRRAVSAEVCEMLETGGDTNNPEVFGITISDDWSFDRSTMLFSLRNVVEILWWKHGRPATKEEACRAAVLGHAAVVALAEQQGRPPSTVRSFLKDGPYPKQVSAA</sequence>
<reference evidence="2" key="1">
    <citation type="submission" date="2013-04" db="EMBL/GenBank/DDBJ databases">
        <title>The genome sequencing project of 58 acetic acid bacteria.</title>
        <authorList>
            <person name="Okamoto-Kainuma A."/>
            <person name="Ishikawa M."/>
            <person name="Umino S."/>
            <person name="Koizumi Y."/>
            <person name="Shiwa Y."/>
            <person name="Yoshikawa H."/>
            <person name="Matsutani M."/>
            <person name="Matsushita K."/>
        </authorList>
    </citation>
    <scope>NUCLEOTIDE SEQUENCE</scope>
    <source>
        <strain evidence="2">DSM 14337</strain>
    </source>
</reference>
<accession>A0ABQ0PYT9</accession>
<evidence type="ECO:0000256" key="1">
    <source>
        <dbReference type="SAM" id="MobiDB-lite"/>
    </source>
</evidence>
<dbReference type="EMBL" id="BAPF01000050">
    <property type="protein sequence ID" value="GBQ85001.1"/>
    <property type="molecule type" value="Genomic_DNA"/>
</dbReference>
<feature type="region of interest" description="Disordered" evidence="1">
    <location>
        <begin position="198"/>
        <end position="217"/>
    </location>
</feature>